<dbReference type="GO" id="GO:0008028">
    <property type="term" value="F:monocarboxylic acid transmembrane transporter activity"/>
    <property type="evidence" value="ECO:0007669"/>
    <property type="project" value="TreeGrafter"/>
</dbReference>
<protein>
    <submittedName>
        <fullName evidence="2">CSON014449 protein</fullName>
    </submittedName>
</protein>
<dbReference type="InterPro" id="IPR036259">
    <property type="entry name" value="MFS_trans_sf"/>
</dbReference>
<feature type="transmembrane region" description="Helical" evidence="1">
    <location>
        <begin position="466"/>
        <end position="486"/>
    </location>
</feature>
<dbReference type="PANTHER" id="PTHR11360">
    <property type="entry name" value="MONOCARBOXYLATE TRANSPORTER"/>
    <property type="match status" value="1"/>
</dbReference>
<dbReference type="InterPro" id="IPR011701">
    <property type="entry name" value="MFS"/>
</dbReference>
<dbReference type="VEuPathDB" id="VectorBase:CSON014449"/>
<reference evidence="2" key="1">
    <citation type="submission" date="2018-07" db="EMBL/GenBank/DDBJ databases">
        <authorList>
            <person name="Quirk P.G."/>
            <person name="Krulwich T.A."/>
        </authorList>
    </citation>
    <scope>NUCLEOTIDE SEQUENCE</scope>
</reference>
<dbReference type="AlphaFoldDB" id="A0A336MBL5"/>
<feature type="transmembrane region" description="Helical" evidence="1">
    <location>
        <begin position="374"/>
        <end position="393"/>
    </location>
</feature>
<feature type="transmembrane region" description="Helical" evidence="1">
    <location>
        <begin position="498"/>
        <end position="518"/>
    </location>
</feature>
<organism evidence="2">
    <name type="scientific">Culicoides sonorensis</name>
    <name type="common">Biting midge</name>
    <dbReference type="NCBI Taxonomy" id="179676"/>
    <lineage>
        <taxon>Eukaryota</taxon>
        <taxon>Metazoa</taxon>
        <taxon>Ecdysozoa</taxon>
        <taxon>Arthropoda</taxon>
        <taxon>Hexapoda</taxon>
        <taxon>Insecta</taxon>
        <taxon>Pterygota</taxon>
        <taxon>Neoptera</taxon>
        <taxon>Endopterygota</taxon>
        <taxon>Diptera</taxon>
        <taxon>Nematocera</taxon>
        <taxon>Chironomoidea</taxon>
        <taxon>Ceratopogonidae</taxon>
        <taxon>Ceratopogoninae</taxon>
        <taxon>Culicoides</taxon>
        <taxon>Monoculicoides</taxon>
    </lineage>
</organism>
<gene>
    <name evidence="2" type="primary">CSON014449</name>
</gene>
<sequence length="534" mass="59088">MVNKNKISSTEALKTKKGFFIKDPELTSTSVIVPPDGGWGWIVMIASLCCNCIVDGIVFSSGMLQENIAADFNIKKAEVRQNFLRAGDLFVAFVSSLLSGFYLLGGPLVSCLANKVGFRATTIIGALTACIGFGTSYFASSIYFLYFSYGVTGGIIIMCALFGILFRPLDPTIITSETKDDLHTKIIEVKKPHSDKRTAYSMPTSAHNTWIRHSQYTYPKATDIFANAKQTSDLFEMKELHKVEENENIDDDKLKLASKTFRRNTMTDKESRSNYIKNKSAPFNRQDIFFTGSLNRIPQYTSQKSLAYHLSVTNLPEVDKPRKNSSFVSSILDLTLLKSPSFILLALSGFFTMAGFFVPFIYITARAREHMSEVAISLVPVIGLANTIARILCGLLSSSEKINALFLNNIFITLGGLATIISGIYITPFWQFSYAVIFGLAIACFSALRSIIVVDLLGLEKLTNAFGLLMMFQGIAAIIGGPLAGLFMDLTGSYDASFYFAGGLILFSAFLCYPLNYVKKWENKRKLFNINPDN</sequence>
<feature type="transmembrane region" description="Helical" evidence="1">
    <location>
        <begin position="405"/>
        <end position="426"/>
    </location>
</feature>
<keyword evidence="1" id="KW-1133">Transmembrane helix</keyword>
<evidence type="ECO:0000256" key="1">
    <source>
        <dbReference type="SAM" id="Phobius"/>
    </source>
</evidence>
<keyword evidence="1" id="KW-0472">Membrane</keyword>
<accession>A0A336MBL5</accession>
<feature type="transmembrane region" description="Helical" evidence="1">
    <location>
        <begin position="116"/>
        <end position="138"/>
    </location>
</feature>
<feature type="transmembrane region" description="Helical" evidence="1">
    <location>
        <begin position="432"/>
        <end position="454"/>
    </location>
</feature>
<feature type="transmembrane region" description="Helical" evidence="1">
    <location>
        <begin position="39"/>
        <end position="63"/>
    </location>
</feature>
<proteinExistence type="predicted"/>
<name>A0A336MBL5_CULSO</name>
<feature type="transmembrane region" description="Helical" evidence="1">
    <location>
        <begin position="342"/>
        <end position="362"/>
    </location>
</feature>
<dbReference type="OMA" id="ASQRHHY"/>
<dbReference type="EMBL" id="UFQT01000803">
    <property type="protein sequence ID" value="SSX27340.1"/>
    <property type="molecule type" value="Genomic_DNA"/>
</dbReference>
<dbReference type="InterPro" id="IPR050327">
    <property type="entry name" value="Proton-linked_MCT"/>
</dbReference>
<dbReference type="SUPFAM" id="SSF103473">
    <property type="entry name" value="MFS general substrate transporter"/>
    <property type="match status" value="2"/>
</dbReference>
<keyword evidence="1" id="KW-0812">Transmembrane</keyword>
<evidence type="ECO:0000313" key="2">
    <source>
        <dbReference type="EMBL" id="SSX27340.1"/>
    </source>
</evidence>
<dbReference type="Gene3D" id="1.20.1250.20">
    <property type="entry name" value="MFS general substrate transporter like domains"/>
    <property type="match status" value="1"/>
</dbReference>
<feature type="transmembrane region" description="Helical" evidence="1">
    <location>
        <begin position="83"/>
        <end position="104"/>
    </location>
</feature>
<dbReference type="Pfam" id="PF07690">
    <property type="entry name" value="MFS_1"/>
    <property type="match status" value="1"/>
</dbReference>
<feature type="transmembrane region" description="Helical" evidence="1">
    <location>
        <begin position="144"/>
        <end position="166"/>
    </location>
</feature>
<dbReference type="PANTHER" id="PTHR11360:SF238">
    <property type="entry name" value="SD10469P"/>
    <property type="match status" value="1"/>
</dbReference>